<comment type="caution">
    <text evidence="1">The sequence shown here is derived from an EMBL/GenBank/DDBJ whole genome shotgun (WGS) entry which is preliminary data.</text>
</comment>
<dbReference type="Proteomes" id="UP000299102">
    <property type="component" value="Unassembled WGS sequence"/>
</dbReference>
<evidence type="ECO:0000313" key="1">
    <source>
        <dbReference type="EMBL" id="GBP63157.1"/>
    </source>
</evidence>
<dbReference type="EMBL" id="BGZK01000861">
    <property type="protein sequence ID" value="GBP63157.1"/>
    <property type="molecule type" value="Genomic_DNA"/>
</dbReference>
<gene>
    <name evidence="1" type="ORF">EVAR_59716_1</name>
</gene>
<name>A0A4C1XLK0_EUMVA</name>
<accession>A0A4C1XLK0</accession>
<organism evidence="1 2">
    <name type="scientific">Eumeta variegata</name>
    <name type="common">Bagworm moth</name>
    <name type="synonym">Eumeta japonica</name>
    <dbReference type="NCBI Taxonomy" id="151549"/>
    <lineage>
        <taxon>Eukaryota</taxon>
        <taxon>Metazoa</taxon>
        <taxon>Ecdysozoa</taxon>
        <taxon>Arthropoda</taxon>
        <taxon>Hexapoda</taxon>
        <taxon>Insecta</taxon>
        <taxon>Pterygota</taxon>
        <taxon>Neoptera</taxon>
        <taxon>Endopterygota</taxon>
        <taxon>Lepidoptera</taxon>
        <taxon>Glossata</taxon>
        <taxon>Ditrysia</taxon>
        <taxon>Tineoidea</taxon>
        <taxon>Psychidae</taxon>
        <taxon>Oiketicinae</taxon>
        <taxon>Eumeta</taxon>
    </lineage>
</organism>
<sequence>MLRSVVWIGSLKRTHSSVKLSALETVIASVTAFGRYQPRSILSSIGRRAHKGFGAGRYYCACDNGNYQPASMHWAGVGDFRPYYLNQNVNVPQQ</sequence>
<dbReference type="AlphaFoldDB" id="A0A4C1XLK0"/>
<proteinExistence type="predicted"/>
<protein>
    <submittedName>
        <fullName evidence="1">Uncharacterized protein</fullName>
    </submittedName>
</protein>
<keyword evidence="2" id="KW-1185">Reference proteome</keyword>
<evidence type="ECO:0000313" key="2">
    <source>
        <dbReference type="Proteomes" id="UP000299102"/>
    </source>
</evidence>
<reference evidence="1 2" key="1">
    <citation type="journal article" date="2019" name="Commun. Biol.">
        <title>The bagworm genome reveals a unique fibroin gene that provides high tensile strength.</title>
        <authorList>
            <person name="Kono N."/>
            <person name="Nakamura H."/>
            <person name="Ohtoshi R."/>
            <person name="Tomita M."/>
            <person name="Numata K."/>
            <person name="Arakawa K."/>
        </authorList>
    </citation>
    <scope>NUCLEOTIDE SEQUENCE [LARGE SCALE GENOMIC DNA]</scope>
</reference>